<organism evidence="1 2">
    <name type="scientific">Iphiclides podalirius</name>
    <name type="common">scarce swallowtail</name>
    <dbReference type="NCBI Taxonomy" id="110791"/>
    <lineage>
        <taxon>Eukaryota</taxon>
        <taxon>Metazoa</taxon>
        <taxon>Ecdysozoa</taxon>
        <taxon>Arthropoda</taxon>
        <taxon>Hexapoda</taxon>
        <taxon>Insecta</taxon>
        <taxon>Pterygota</taxon>
        <taxon>Neoptera</taxon>
        <taxon>Endopterygota</taxon>
        <taxon>Lepidoptera</taxon>
        <taxon>Glossata</taxon>
        <taxon>Ditrysia</taxon>
        <taxon>Papilionoidea</taxon>
        <taxon>Papilionidae</taxon>
        <taxon>Papilioninae</taxon>
        <taxon>Iphiclides</taxon>
    </lineage>
</organism>
<accession>A0ABN8J1L4</accession>
<dbReference type="EMBL" id="OW152819">
    <property type="protein sequence ID" value="CAH2072959.1"/>
    <property type="molecule type" value="Genomic_DNA"/>
</dbReference>
<keyword evidence="2" id="KW-1185">Reference proteome</keyword>
<evidence type="ECO:0000313" key="1">
    <source>
        <dbReference type="EMBL" id="CAH2072959.1"/>
    </source>
</evidence>
<proteinExistence type="predicted"/>
<dbReference type="Proteomes" id="UP000837857">
    <property type="component" value="Chromosome 7"/>
</dbReference>
<evidence type="ECO:0000313" key="2">
    <source>
        <dbReference type="Proteomes" id="UP000837857"/>
    </source>
</evidence>
<sequence>MFGSDVRTERVVFALSACQKLDRFSIVRHCQKARHFVAIFFRTRTAAMRTNSPAYLKLWRDIFVGLSGLASRSHVRMLGRTRARRLLADYWRTAILAYGQRPTHPH</sequence>
<reference evidence="1" key="1">
    <citation type="submission" date="2022-03" db="EMBL/GenBank/DDBJ databases">
        <authorList>
            <person name="Martin H S."/>
        </authorList>
    </citation>
    <scope>NUCLEOTIDE SEQUENCE</scope>
</reference>
<name>A0ABN8J1L4_9NEOP</name>
<protein>
    <submittedName>
        <fullName evidence="1">Uncharacterized protein</fullName>
    </submittedName>
</protein>
<feature type="non-terminal residue" evidence="1">
    <location>
        <position position="106"/>
    </location>
</feature>
<gene>
    <name evidence="1" type="ORF">IPOD504_LOCUS15416</name>
</gene>